<dbReference type="CDD" id="cd07346">
    <property type="entry name" value="ABC_6TM_exporters"/>
    <property type="match status" value="1"/>
</dbReference>
<dbReference type="PANTHER" id="PTHR43394">
    <property type="entry name" value="ATP-DEPENDENT PERMEASE MDL1, MITOCHONDRIAL"/>
    <property type="match status" value="1"/>
</dbReference>
<keyword evidence="11" id="KW-1185">Reference proteome</keyword>
<dbReference type="EMBL" id="JAGGKP010000001">
    <property type="protein sequence ID" value="MBP1935359.1"/>
    <property type="molecule type" value="Genomic_DNA"/>
</dbReference>
<feature type="transmembrane region" description="Helical" evidence="7">
    <location>
        <begin position="21"/>
        <end position="45"/>
    </location>
</feature>
<keyword evidence="4" id="KW-0067">ATP-binding</keyword>
<dbReference type="InterPro" id="IPR017871">
    <property type="entry name" value="ABC_transporter-like_CS"/>
</dbReference>
<evidence type="ECO:0000256" key="2">
    <source>
        <dbReference type="ARBA" id="ARBA00022692"/>
    </source>
</evidence>
<dbReference type="InterPro" id="IPR039421">
    <property type="entry name" value="Type_1_exporter"/>
</dbReference>
<evidence type="ECO:0000256" key="4">
    <source>
        <dbReference type="ARBA" id="ARBA00022840"/>
    </source>
</evidence>
<feature type="transmembrane region" description="Helical" evidence="7">
    <location>
        <begin position="166"/>
        <end position="183"/>
    </location>
</feature>
<sequence>MIDKLLGHESIRLLSFLRNRKWRYITGLFGECSIIASQPIIFAFALKGMADSAVQGDMNFLFHSSMLLCVFILFFSILMPASSYLLQWTVKQVMLDIRLHLLSHIYKLPVHYFDQHHSGDTISRMNNDVQTLEQYYGENFRYFILMIFYGMSSSITMLMFDWRFGLALMLIAFVAVLVNKKIATPLRSINDKILNQMSVLTEKLTDLVAGIQVSKMFRIQNLIASRYKNYNEQLTISMKKEGQIHALLESADFFVGFISFTGIIGVGMILVINGTIQYGVLLAAVPLQMTIVNVFRELGNSITRLQASLAGARRIFEILDHPSEAERYLIKAKLKEDSIISMSGVSFSYDQNFNALDHLTLEVSKGHIVALIGSSGGGKSTILKLLLGFYPPDVGYISINGRSLGEYTLTELREIISYVPQDPFLFDGTIEENIRYGNINASEDELISAARDAYIHDFISQLPEGYNTQVGERGSKLSGGERQRVAIARALLKNAPILLLDEATSALDNQSEYWVQQAINRLMMGRTTIVIAHRLSTIEHADQIYVIEGGRVVEQGNHEKLSGIKDSVYKQLLEFQHKHN</sequence>
<accession>A0ABS4GYK7</accession>
<evidence type="ECO:0000259" key="8">
    <source>
        <dbReference type="PROSITE" id="PS50893"/>
    </source>
</evidence>
<dbReference type="SUPFAM" id="SSF90123">
    <property type="entry name" value="ABC transporter transmembrane region"/>
    <property type="match status" value="1"/>
</dbReference>
<name>A0ABS4GYK7_9BACL</name>
<dbReference type="InterPro" id="IPR027417">
    <property type="entry name" value="P-loop_NTPase"/>
</dbReference>
<keyword evidence="2 7" id="KW-0812">Transmembrane</keyword>
<dbReference type="InterPro" id="IPR003593">
    <property type="entry name" value="AAA+_ATPase"/>
</dbReference>
<dbReference type="PROSITE" id="PS50893">
    <property type="entry name" value="ABC_TRANSPORTER_2"/>
    <property type="match status" value="1"/>
</dbReference>
<feature type="domain" description="ABC transporter" evidence="8">
    <location>
        <begin position="340"/>
        <end position="574"/>
    </location>
</feature>
<dbReference type="InterPro" id="IPR003439">
    <property type="entry name" value="ABC_transporter-like_ATP-bd"/>
</dbReference>
<dbReference type="Gene3D" id="1.20.1560.10">
    <property type="entry name" value="ABC transporter type 1, transmembrane domain"/>
    <property type="match status" value="1"/>
</dbReference>
<keyword evidence="5 7" id="KW-1133">Transmembrane helix</keyword>
<dbReference type="Gene3D" id="3.40.50.300">
    <property type="entry name" value="P-loop containing nucleotide triphosphate hydrolases"/>
    <property type="match status" value="1"/>
</dbReference>
<proteinExistence type="predicted"/>
<evidence type="ECO:0000256" key="7">
    <source>
        <dbReference type="SAM" id="Phobius"/>
    </source>
</evidence>
<dbReference type="InterPro" id="IPR036640">
    <property type="entry name" value="ABC1_TM_sf"/>
</dbReference>
<comment type="caution">
    <text evidence="10">The sequence shown here is derived from an EMBL/GenBank/DDBJ whole genome shotgun (WGS) entry which is preliminary data.</text>
</comment>
<evidence type="ECO:0000259" key="9">
    <source>
        <dbReference type="PROSITE" id="PS50929"/>
    </source>
</evidence>
<dbReference type="PANTHER" id="PTHR43394:SF1">
    <property type="entry name" value="ATP-BINDING CASSETTE SUB-FAMILY B MEMBER 10, MITOCHONDRIAL"/>
    <property type="match status" value="1"/>
</dbReference>
<keyword evidence="3" id="KW-0547">Nucleotide-binding</keyword>
<dbReference type="Pfam" id="PF00664">
    <property type="entry name" value="ABC_membrane"/>
    <property type="match status" value="1"/>
</dbReference>
<dbReference type="PROSITE" id="PS00211">
    <property type="entry name" value="ABC_TRANSPORTER_1"/>
    <property type="match status" value="1"/>
</dbReference>
<protein>
    <submittedName>
        <fullName evidence="10">ABC-type multidrug transport system fused ATPase/permease subunit</fullName>
    </submittedName>
</protein>
<evidence type="ECO:0000313" key="10">
    <source>
        <dbReference type="EMBL" id="MBP1935359.1"/>
    </source>
</evidence>
<feature type="domain" description="ABC transmembrane type-1" evidence="9">
    <location>
        <begin position="40"/>
        <end position="307"/>
    </location>
</feature>
<evidence type="ECO:0000256" key="1">
    <source>
        <dbReference type="ARBA" id="ARBA00004651"/>
    </source>
</evidence>
<organism evidence="10 11">
    <name type="scientific">Paenibacillus sediminis</name>
    <dbReference type="NCBI Taxonomy" id="664909"/>
    <lineage>
        <taxon>Bacteria</taxon>
        <taxon>Bacillati</taxon>
        <taxon>Bacillota</taxon>
        <taxon>Bacilli</taxon>
        <taxon>Bacillales</taxon>
        <taxon>Paenibacillaceae</taxon>
        <taxon>Paenibacillus</taxon>
    </lineage>
</organism>
<feature type="transmembrane region" description="Helical" evidence="7">
    <location>
        <begin position="142"/>
        <end position="160"/>
    </location>
</feature>
<evidence type="ECO:0000313" key="11">
    <source>
        <dbReference type="Proteomes" id="UP001519273"/>
    </source>
</evidence>
<dbReference type="PROSITE" id="PS50929">
    <property type="entry name" value="ABC_TM1F"/>
    <property type="match status" value="1"/>
</dbReference>
<feature type="transmembrane region" description="Helical" evidence="7">
    <location>
        <begin position="65"/>
        <end position="86"/>
    </location>
</feature>
<evidence type="ECO:0000256" key="3">
    <source>
        <dbReference type="ARBA" id="ARBA00022741"/>
    </source>
</evidence>
<reference evidence="10 11" key="1">
    <citation type="submission" date="2021-03" db="EMBL/GenBank/DDBJ databases">
        <title>Genomic Encyclopedia of Type Strains, Phase IV (KMG-IV): sequencing the most valuable type-strain genomes for metagenomic binning, comparative biology and taxonomic classification.</title>
        <authorList>
            <person name="Goeker M."/>
        </authorList>
    </citation>
    <scope>NUCLEOTIDE SEQUENCE [LARGE SCALE GENOMIC DNA]</scope>
    <source>
        <strain evidence="10 11">DSM 23491</strain>
    </source>
</reference>
<dbReference type="SUPFAM" id="SSF52540">
    <property type="entry name" value="P-loop containing nucleoside triphosphate hydrolases"/>
    <property type="match status" value="1"/>
</dbReference>
<dbReference type="Proteomes" id="UP001519273">
    <property type="component" value="Unassembled WGS sequence"/>
</dbReference>
<gene>
    <name evidence="10" type="ORF">J2Z20_000220</name>
</gene>
<evidence type="ECO:0000256" key="5">
    <source>
        <dbReference type="ARBA" id="ARBA00022989"/>
    </source>
</evidence>
<keyword evidence="6 7" id="KW-0472">Membrane</keyword>
<evidence type="ECO:0000256" key="6">
    <source>
        <dbReference type="ARBA" id="ARBA00023136"/>
    </source>
</evidence>
<dbReference type="RefSeq" id="WP_209844535.1">
    <property type="nucleotide sequence ID" value="NZ_CBCRVE010000001.1"/>
</dbReference>
<dbReference type="InterPro" id="IPR011527">
    <property type="entry name" value="ABC1_TM_dom"/>
</dbReference>
<dbReference type="Pfam" id="PF00005">
    <property type="entry name" value="ABC_tran"/>
    <property type="match status" value="1"/>
</dbReference>
<feature type="transmembrane region" description="Helical" evidence="7">
    <location>
        <begin position="253"/>
        <end position="272"/>
    </location>
</feature>
<dbReference type="SMART" id="SM00382">
    <property type="entry name" value="AAA"/>
    <property type="match status" value="1"/>
</dbReference>
<comment type="subcellular location">
    <subcellularLocation>
        <location evidence="1">Cell membrane</location>
        <topology evidence="1">Multi-pass membrane protein</topology>
    </subcellularLocation>
</comment>